<keyword evidence="3" id="KW-0067">ATP-binding</keyword>
<feature type="modified residue" description="4-aspartylphosphate" evidence="6">
    <location>
        <position position="60"/>
    </location>
</feature>
<dbReference type="GO" id="GO:0005524">
    <property type="term" value="F:ATP binding"/>
    <property type="evidence" value="ECO:0007669"/>
    <property type="project" value="UniProtKB-KW"/>
</dbReference>
<dbReference type="PANTHER" id="PTHR32071">
    <property type="entry name" value="TRANSCRIPTIONAL REGULATORY PROTEIN"/>
    <property type="match status" value="1"/>
</dbReference>
<accession>A0A9D5K7W2</accession>
<dbReference type="SMART" id="SM00382">
    <property type="entry name" value="AAA"/>
    <property type="match status" value="1"/>
</dbReference>
<keyword evidence="1 6" id="KW-0597">Phosphoprotein</keyword>
<evidence type="ECO:0000313" key="11">
    <source>
        <dbReference type="Proteomes" id="UP000630660"/>
    </source>
</evidence>
<dbReference type="AlphaFoldDB" id="A0A9D5K7W2"/>
<dbReference type="InterPro" id="IPR002078">
    <property type="entry name" value="Sigma_54_int"/>
</dbReference>
<feature type="domain" description="Sigma-54 factor interaction" evidence="8">
    <location>
        <begin position="150"/>
        <end position="378"/>
    </location>
</feature>
<evidence type="ECO:0000259" key="9">
    <source>
        <dbReference type="PROSITE" id="PS50110"/>
    </source>
</evidence>
<proteinExistence type="predicted"/>
<protein>
    <submittedName>
        <fullName evidence="10">Response regulator</fullName>
    </submittedName>
</protein>
<feature type="domain" description="Response regulatory" evidence="9">
    <location>
        <begin position="11"/>
        <end position="125"/>
    </location>
</feature>
<dbReference type="FunFam" id="3.40.50.300:FF:000006">
    <property type="entry name" value="DNA-binding transcriptional regulator NtrC"/>
    <property type="match status" value="1"/>
</dbReference>
<name>A0A9D5K7W2_UNCW3</name>
<dbReference type="InterPro" id="IPR001789">
    <property type="entry name" value="Sig_transdc_resp-reg_receiver"/>
</dbReference>
<gene>
    <name evidence="10" type="ORF">GF359_01750</name>
</gene>
<dbReference type="SUPFAM" id="SSF46689">
    <property type="entry name" value="Homeodomain-like"/>
    <property type="match status" value="1"/>
</dbReference>
<dbReference type="InterPro" id="IPR009057">
    <property type="entry name" value="Homeodomain-like_sf"/>
</dbReference>
<dbReference type="Gene3D" id="3.40.50.2300">
    <property type="match status" value="1"/>
</dbReference>
<keyword evidence="5" id="KW-0804">Transcription</keyword>
<dbReference type="Gene3D" id="1.10.8.60">
    <property type="match status" value="1"/>
</dbReference>
<dbReference type="PROSITE" id="PS00675">
    <property type="entry name" value="SIGMA54_INTERACT_1"/>
    <property type="match status" value="1"/>
</dbReference>
<dbReference type="Pfam" id="PF02954">
    <property type="entry name" value="HTH_8"/>
    <property type="match status" value="1"/>
</dbReference>
<dbReference type="GO" id="GO:0043565">
    <property type="term" value="F:sequence-specific DNA binding"/>
    <property type="evidence" value="ECO:0007669"/>
    <property type="project" value="InterPro"/>
</dbReference>
<evidence type="ECO:0000256" key="1">
    <source>
        <dbReference type="ARBA" id="ARBA00022553"/>
    </source>
</evidence>
<dbReference type="FunFam" id="3.40.50.2300:FF:000018">
    <property type="entry name" value="DNA-binding transcriptional regulator NtrC"/>
    <property type="match status" value="1"/>
</dbReference>
<dbReference type="Pfam" id="PF00158">
    <property type="entry name" value="Sigma54_activat"/>
    <property type="match status" value="1"/>
</dbReference>
<dbReference type="PROSITE" id="PS00688">
    <property type="entry name" value="SIGMA54_INTERACT_3"/>
    <property type="match status" value="1"/>
</dbReference>
<evidence type="ECO:0000256" key="7">
    <source>
        <dbReference type="SAM" id="MobiDB-lite"/>
    </source>
</evidence>
<comment type="caution">
    <text evidence="10">The sequence shown here is derived from an EMBL/GenBank/DDBJ whole genome shotgun (WGS) entry which is preliminary data.</text>
</comment>
<dbReference type="InterPro" id="IPR058031">
    <property type="entry name" value="AAA_lid_NorR"/>
</dbReference>
<dbReference type="Pfam" id="PF00072">
    <property type="entry name" value="Response_reg"/>
    <property type="match status" value="1"/>
</dbReference>
<dbReference type="SUPFAM" id="SSF52172">
    <property type="entry name" value="CheY-like"/>
    <property type="match status" value="1"/>
</dbReference>
<evidence type="ECO:0000256" key="2">
    <source>
        <dbReference type="ARBA" id="ARBA00022741"/>
    </source>
</evidence>
<dbReference type="InterPro" id="IPR025944">
    <property type="entry name" value="Sigma_54_int_dom_CS"/>
</dbReference>
<reference evidence="10" key="1">
    <citation type="submission" date="2019-11" db="EMBL/GenBank/DDBJ databases">
        <title>Microbial mats filling the niche in hypersaline microbial mats.</title>
        <authorList>
            <person name="Wong H.L."/>
            <person name="Macleod F.I."/>
            <person name="White R.A. III"/>
            <person name="Burns B.P."/>
        </authorList>
    </citation>
    <scope>NUCLEOTIDE SEQUENCE</scope>
    <source>
        <strain evidence="10">Bin_327</strain>
    </source>
</reference>
<dbReference type="InterPro" id="IPR025662">
    <property type="entry name" value="Sigma_54_int_dom_ATP-bd_1"/>
</dbReference>
<dbReference type="InterPro" id="IPR003593">
    <property type="entry name" value="AAA+_ATPase"/>
</dbReference>
<evidence type="ECO:0000256" key="5">
    <source>
        <dbReference type="ARBA" id="ARBA00023163"/>
    </source>
</evidence>
<dbReference type="GO" id="GO:0006355">
    <property type="term" value="P:regulation of DNA-templated transcription"/>
    <property type="evidence" value="ECO:0007669"/>
    <property type="project" value="InterPro"/>
</dbReference>
<sequence>MIDERLPEDIRVLLIDDEEVFTEMTAKTLSRKGFKIDTASCAEEGLKKLDSYFFDVVLLDVRMPGMNGIQMLKELNEERPTQQVVMVTGHASVSTAIEAMKVGAYDFLTKPVKLDDLMHTIRRAAEHGQMERRNLALEKELQRTKGSAKIVGESSGIKKMFEFIEKAAMSDLPVLITGESGSGKELVARGIHNRSRRASHTLVVVDGSTLHEQLLVSELFGHEKGAFTGALKKKAGLFEVADRSSIFMDEIGELSGPNQTALLRVIEYGTFRPVGAVKETHTNVRIIAATNKNLEKAVADKEFRQDLYFRLKALTFHVPSLRERRTDIPLLAKYFLDQWELSLKAQVKISKDAMDILMSYNWPGNIRELRHTMELAALYALEEGIIRPQHLPDEVRKKKEPETDPAPAPNASATLPQGGEGKTLEKLEDFRDRCERNYIQKVMKQFDGNKSQVSKALGISRALLYKKLNVLGLK</sequence>
<dbReference type="Proteomes" id="UP000630660">
    <property type="component" value="Unassembled WGS sequence"/>
</dbReference>
<keyword evidence="4" id="KW-0805">Transcription regulation</keyword>
<dbReference type="SMART" id="SM00448">
    <property type="entry name" value="REC"/>
    <property type="match status" value="1"/>
</dbReference>
<dbReference type="Gene3D" id="1.10.10.60">
    <property type="entry name" value="Homeodomain-like"/>
    <property type="match status" value="1"/>
</dbReference>
<dbReference type="PROSITE" id="PS50110">
    <property type="entry name" value="RESPONSE_REGULATORY"/>
    <property type="match status" value="1"/>
</dbReference>
<organism evidence="10 11">
    <name type="scientific">candidate division WOR-3 bacterium</name>
    <dbReference type="NCBI Taxonomy" id="2052148"/>
    <lineage>
        <taxon>Bacteria</taxon>
        <taxon>Bacteria division WOR-3</taxon>
    </lineage>
</organism>
<dbReference type="InterPro" id="IPR002197">
    <property type="entry name" value="HTH_Fis"/>
</dbReference>
<dbReference type="Pfam" id="PF25601">
    <property type="entry name" value="AAA_lid_14"/>
    <property type="match status" value="1"/>
</dbReference>
<evidence type="ECO:0000256" key="4">
    <source>
        <dbReference type="ARBA" id="ARBA00023015"/>
    </source>
</evidence>
<dbReference type="InterPro" id="IPR011006">
    <property type="entry name" value="CheY-like_superfamily"/>
</dbReference>
<dbReference type="SUPFAM" id="SSF52540">
    <property type="entry name" value="P-loop containing nucleoside triphosphate hydrolases"/>
    <property type="match status" value="1"/>
</dbReference>
<evidence type="ECO:0000259" key="8">
    <source>
        <dbReference type="PROSITE" id="PS50045"/>
    </source>
</evidence>
<dbReference type="InterPro" id="IPR027417">
    <property type="entry name" value="P-loop_NTPase"/>
</dbReference>
<dbReference type="Gene3D" id="3.40.50.300">
    <property type="entry name" value="P-loop containing nucleotide triphosphate hydrolases"/>
    <property type="match status" value="1"/>
</dbReference>
<evidence type="ECO:0000313" key="10">
    <source>
        <dbReference type="EMBL" id="MBD3363917.1"/>
    </source>
</evidence>
<feature type="region of interest" description="Disordered" evidence="7">
    <location>
        <begin position="396"/>
        <end position="424"/>
    </location>
</feature>
<dbReference type="GO" id="GO:0000160">
    <property type="term" value="P:phosphorelay signal transduction system"/>
    <property type="evidence" value="ECO:0007669"/>
    <property type="project" value="InterPro"/>
</dbReference>
<evidence type="ECO:0000256" key="6">
    <source>
        <dbReference type="PROSITE-ProRule" id="PRU00169"/>
    </source>
</evidence>
<dbReference type="EMBL" id="WJKJ01000052">
    <property type="protein sequence ID" value="MBD3363917.1"/>
    <property type="molecule type" value="Genomic_DNA"/>
</dbReference>
<keyword evidence="2" id="KW-0547">Nucleotide-binding</keyword>
<dbReference type="CDD" id="cd00009">
    <property type="entry name" value="AAA"/>
    <property type="match status" value="1"/>
</dbReference>
<dbReference type="PROSITE" id="PS50045">
    <property type="entry name" value="SIGMA54_INTERACT_4"/>
    <property type="match status" value="1"/>
</dbReference>
<evidence type="ECO:0000256" key="3">
    <source>
        <dbReference type="ARBA" id="ARBA00022840"/>
    </source>
</evidence>